<organism evidence="8 9">
    <name type="scientific">Eublepharis macularius</name>
    <name type="common">Leopard gecko</name>
    <name type="synonym">Cyrtodactylus macularius</name>
    <dbReference type="NCBI Taxonomy" id="481883"/>
    <lineage>
        <taxon>Eukaryota</taxon>
        <taxon>Metazoa</taxon>
        <taxon>Chordata</taxon>
        <taxon>Craniata</taxon>
        <taxon>Vertebrata</taxon>
        <taxon>Euteleostomi</taxon>
        <taxon>Lepidosauria</taxon>
        <taxon>Squamata</taxon>
        <taxon>Bifurcata</taxon>
        <taxon>Gekkota</taxon>
        <taxon>Eublepharidae</taxon>
        <taxon>Eublepharinae</taxon>
        <taxon>Eublepharis</taxon>
    </lineage>
</organism>
<keyword evidence="2 6" id="KW-0812">Transmembrane</keyword>
<dbReference type="Gene3D" id="1.20.120.350">
    <property type="entry name" value="Voltage-gated potassium channels. Chain C"/>
    <property type="match status" value="1"/>
</dbReference>
<feature type="transmembrane region" description="Helical" evidence="6">
    <location>
        <begin position="327"/>
        <end position="354"/>
    </location>
</feature>
<evidence type="ECO:0000256" key="6">
    <source>
        <dbReference type="SAM" id="Phobius"/>
    </source>
</evidence>
<keyword evidence="5" id="KW-0175">Coiled coil</keyword>
<dbReference type="AlphaFoldDB" id="A0AA97JPH4"/>
<protein>
    <submittedName>
        <fullName evidence="9">Cation channel sperm-associated protein 2</fullName>
    </submittedName>
</protein>
<feature type="transmembrane region" description="Helical" evidence="6">
    <location>
        <begin position="160"/>
        <end position="179"/>
    </location>
</feature>
<evidence type="ECO:0000256" key="2">
    <source>
        <dbReference type="ARBA" id="ARBA00022692"/>
    </source>
</evidence>
<dbReference type="GO" id="GO:0048240">
    <property type="term" value="P:sperm capacitation"/>
    <property type="evidence" value="ECO:0007669"/>
    <property type="project" value="TreeGrafter"/>
</dbReference>
<feature type="transmembrane region" description="Helical" evidence="6">
    <location>
        <begin position="254"/>
        <end position="275"/>
    </location>
</feature>
<dbReference type="FunFam" id="1.10.287.70:FF:000115">
    <property type="entry name" value="Cation channel sperm-associated protein 2"/>
    <property type="match status" value="1"/>
</dbReference>
<evidence type="ECO:0000259" key="7">
    <source>
        <dbReference type="Pfam" id="PF00520"/>
    </source>
</evidence>
<accession>A0AA97JPH4</accession>
<gene>
    <name evidence="9" type="primary">CATSPER2</name>
</gene>
<evidence type="ECO:0000256" key="4">
    <source>
        <dbReference type="ARBA" id="ARBA00023136"/>
    </source>
</evidence>
<name>A0AA97JPH4_EUBMA</name>
<dbReference type="Proteomes" id="UP001190640">
    <property type="component" value="Chromosome 7"/>
</dbReference>
<feature type="coiled-coil region" evidence="5">
    <location>
        <begin position="353"/>
        <end position="380"/>
    </location>
</feature>
<feature type="transmembrane region" description="Helical" evidence="6">
    <location>
        <begin position="121"/>
        <end position="140"/>
    </location>
</feature>
<dbReference type="Pfam" id="PF00520">
    <property type="entry name" value="Ion_trans"/>
    <property type="match status" value="1"/>
</dbReference>
<comment type="subcellular location">
    <subcellularLocation>
        <location evidence="1">Membrane</location>
        <topology evidence="1">Multi-pass membrane protein</topology>
    </subcellularLocation>
</comment>
<keyword evidence="3 6" id="KW-1133">Transmembrane helix</keyword>
<feature type="transmembrane region" description="Helical" evidence="6">
    <location>
        <begin position="295"/>
        <end position="315"/>
    </location>
</feature>
<dbReference type="GO" id="GO:0009566">
    <property type="term" value="P:fertilization"/>
    <property type="evidence" value="ECO:0007669"/>
    <property type="project" value="TreeGrafter"/>
</dbReference>
<dbReference type="PANTHER" id="PTHR46923">
    <property type="entry name" value="CATION CHANNEL SPERM-ASSOCIATED PROTEIN 2"/>
    <property type="match status" value="1"/>
</dbReference>
<dbReference type="GO" id="GO:0005227">
    <property type="term" value="F:calcium-activated cation channel activity"/>
    <property type="evidence" value="ECO:0007669"/>
    <property type="project" value="InterPro"/>
</dbReference>
<dbReference type="PANTHER" id="PTHR46923:SF1">
    <property type="entry name" value="CATION CHANNEL SPERM-ASSOCIATED PROTEIN 2"/>
    <property type="match status" value="1"/>
</dbReference>
<evidence type="ECO:0000256" key="1">
    <source>
        <dbReference type="ARBA" id="ARBA00004141"/>
    </source>
</evidence>
<dbReference type="RefSeq" id="XP_054841912.1">
    <property type="nucleotide sequence ID" value="XM_054985937.1"/>
</dbReference>
<dbReference type="KEGG" id="emc:129334014"/>
<evidence type="ECO:0000313" key="9">
    <source>
        <dbReference type="RefSeq" id="XP_054841912.1"/>
    </source>
</evidence>
<feature type="domain" description="Ion transport" evidence="7">
    <location>
        <begin position="120"/>
        <end position="361"/>
    </location>
</feature>
<dbReference type="InterPro" id="IPR028747">
    <property type="entry name" value="CatSper2"/>
</dbReference>
<dbReference type="GeneID" id="129334014"/>
<sequence length="492" mass="58344">MIPSSSEESLRASPKCKKKQFQLHPRGDAIRSKLIYTFYLIDHLKGLSHAVPRHNIRDFLDHKKLKKLMLTDHNQLVRFRVVPTRNILITKEKRWRNRIQVRCSRFPPLSMWAYWILRSKVFKGFMIFLICLNMVVLMMITEIARNTKEHFQIIKMVLEVAIWVIILIFILEIGLHWIVGFRKYWRNPWNIFDFIVTMASFIPELIFFTTKASKSTTKRIVLVFRVLRCLKLFPRVRQVRVIIMAITKALRAMAFILLLLVFFFYVFAVAGIFFFESYTRSDRNDLEYSMYFKDMPNALVTIFILFTMDHWYALLQDSWKVPGINKFITGMFIILWLLIGAFIFRNLFVAIMVANFQNIRNDLIEEMKQLEAQKQADRFKLEIIESRFSPSQIYGDAAQKSQEKVVSEIASGIPSTETPDYSQFGTGPLDWESYVYKNLPGLYQADDDEQVVWPRDSLFRYFELMEKLQYNLEERQQLQHYAALALSNLEDK</sequence>
<keyword evidence="4 6" id="KW-0472">Membrane</keyword>
<evidence type="ECO:0000313" key="8">
    <source>
        <dbReference type="Proteomes" id="UP001190640"/>
    </source>
</evidence>
<proteinExistence type="predicted"/>
<reference evidence="9" key="1">
    <citation type="submission" date="2025-08" db="UniProtKB">
        <authorList>
            <consortium name="RefSeq"/>
        </authorList>
    </citation>
    <scope>IDENTIFICATION</scope>
    <source>
        <tissue evidence="9">Blood</tissue>
    </source>
</reference>
<dbReference type="SUPFAM" id="SSF81324">
    <property type="entry name" value="Voltage-gated potassium channels"/>
    <property type="match status" value="1"/>
</dbReference>
<dbReference type="InterPro" id="IPR027359">
    <property type="entry name" value="Volt_channel_dom_sf"/>
</dbReference>
<evidence type="ECO:0000256" key="5">
    <source>
        <dbReference type="SAM" id="Coils"/>
    </source>
</evidence>
<feature type="transmembrane region" description="Helical" evidence="6">
    <location>
        <begin position="191"/>
        <end position="210"/>
    </location>
</feature>
<evidence type="ECO:0000256" key="3">
    <source>
        <dbReference type="ARBA" id="ARBA00022989"/>
    </source>
</evidence>
<dbReference type="InterPro" id="IPR005821">
    <property type="entry name" value="Ion_trans_dom"/>
</dbReference>
<dbReference type="GO" id="GO:0036128">
    <property type="term" value="C:CatSper complex"/>
    <property type="evidence" value="ECO:0007669"/>
    <property type="project" value="InterPro"/>
</dbReference>
<keyword evidence="8" id="KW-1185">Reference proteome</keyword>
<dbReference type="GO" id="GO:0030317">
    <property type="term" value="P:flagellated sperm motility"/>
    <property type="evidence" value="ECO:0007669"/>
    <property type="project" value="InterPro"/>
</dbReference>
<dbReference type="CTD" id="117155"/>
<dbReference type="Gene3D" id="1.10.287.70">
    <property type="match status" value="1"/>
</dbReference>